<dbReference type="EMBL" id="JBHLXD010000042">
    <property type="protein sequence ID" value="MFC0210209.1"/>
    <property type="molecule type" value="Genomic_DNA"/>
</dbReference>
<dbReference type="RefSeq" id="WP_261521729.1">
    <property type="nucleotide sequence ID" value="NZ_JAODNW010000020.1"/>
</dbReference>
<gene>
    <name evidence="1" type="ORF">ACFFJ2_17570</name>
</gene>
<proteinExistence type="predicted"/>
<keyword evidence="2" id="KW-1185">Reference proteome</keyword>
<accession>A0ABV6DC18</accession>
<sequence>MATVSQLVEMMATVTMTEKKTVNVYARALIDRGALPKSSGRAIAHVKTEHAAKLLLAIALKPKIKVAADVVDIYCRLEAKTKEGTVTALSVIEDLFGAASAGGIRDHEWTDVAIVVFEDRLGIDVHLPASRHSKKSDRVLHFRFPAGADVGELERFVISPNPFFSRRANIPFDALVFICQLMQARQAGSTPQGDEAVGRLLSLVQADEEEHE</sequence>
<evidence type="ECO:0000313" key="1">
    <source>
        <dbReference type="EMBL" id="MFC0210209.1"/>
    </source>
</evidence>
<organism evidence="1 2">
    <name type="scientific">Chelativorans intermedius</name>
    <dbReference type="NCBI Taxonomy" id="515947"/>
    <lineage>
        <taxon>Bacteria</taxon>
        <taxon>Pseudomonadati</taxon>
        <taxon>Pseudomonadota</taxon>
        <taxon>Alphaproteobacteria</taxon>
        <taxon>Hyphomicrobiales</taxon>
        <taxon>Phyllobacteriaceae</taxon>
        <taxon>Chelativorans</taxon>
    </lineage>
</organism>
<comment type="caution">
    <text evidence="1">The sequence shown here is derived from an EMBL/GenBank/DDBJ whole genome shotgun (WGS) entry which is preliminary data.</text>
</comment>
<protein>
    <submittedName>
        <fullName evidence="1">Uncharacterized protein</fullName>
    </submittedName>
</protein>
<name>A0ABV6DC18_9HYPH</name>
<dbReference type="Proteomes" id="UP001589755">
    <property type="component" value="Unassembled WGS sequence"/>
</dbReference>
<reference evidence="1 2" key="1">
    <citation type="submission" date="2024-09" db="EMBL/GenBank/DDBJ databases">
        <authorList>
            <person name="Sun Q."/>
            <person name="Mori K."/>
        </authorList>
    </citation>
    <scope>NUCLEOTIDE SEQUENCE [LARGE SCALE GENOMIC DNA]</scope>
    <source>
        <strain evidence="1 2">CCM 8543</strain>
    </source>
</reference>
<evidence type="ECO:0000313" key="2">
    <source>
        <dbReference type="Proteomes" id="UP001589755"/>
    </source>
</evidence>